<proteinExistence type="inferred from homology"/>
<dbReference type="SUPFAM" id="SSF48264">
    <property type="entry name" value="Cytochrome P450"/>
    <property type="match status" value="1"/>
</dbReference>
<comment type="cofactor">
    <cofactor evidence="1 5">
        <name>heme</name>
        <dbReference type="ChEBI" id="CHEBI:30413"/>
    </cofactor>
</comment>
<keyword evidence="5" id="KW-0349">Heme</keyword>
<protein>
    <recommendedName>
        <fullName evidence="8">Cytochrome P450, family 2, subfamily AE, polypeptide 1</fullName>
    </recommendedName>
</protein>
<evidence type="ECO:0008006" key="8">
    <source>
        <dbReference type="Google" id="ProtNLM"/>
    </source>
</evidence>
<dbReference type="Pfam" id="PF00067">
    <property type="entry name" value="p450"/>
    <property type="match status" value="3"/>
</dbReference>
<evidence type="ECO:0000256" key="3">
    <source>
        <dbReference type="ARBA" id="ARBA00022723"/>
    </source>
</evidence>
<evidence type="ECO:0000313" key="7">
    <source>
        <dbReference type="Proteomes" id="UP001239994"/>
    </source>
</evidence>
<reference evidence="6" key="1">
    <citation type="submission" date="2023-03" db="EMBL/GenBank/DDBJ databases">
        <title>Electrophorus voltai genome.</title>
        <authorList>
            <person name="Bian C."/>
        </authorList>
    </citation>
    <scope>NUCLEOTIDE SEQUENCE</scope>
    <source>
        <strain evidence="6">CB-2022</strain>
        <tissue evidence="6">Muscle</tissue>
    </source>
</reference>
<keyword evidence="7" id="KW-1185">Reference proteome</keyword>
<feature type="binding site" description="axial binding residue" evidence="5">
    <location>
        <position position="457"/>
    </location>
    <ligand>
        <name>heme</name>
        <dbReference type="ChEBI" id="CHEBI:30413"/>
    </ligand>
    <ligandPart>
        <name>Fe</name>
        <dbReference type="ChEBI" id="CHEBI:18248"/>
    </ligandPart>
</feature>
<dbReference type="Gene3D" id="1.10.630.10">
    <property type="entry name" value="Cytochrome P450"/>
    <property type="match status" value="2"/>
</dbReference>
<dbReference type="InterPro" id="IPR050182">
    <property type="entry name" value="Cytochrome_P450_fam2"/>
</dbReference>
<gene>
    <name evidence="6" type="ORF">P4O66_020788</name>
</gene>
<evidence type="ECO:0000256" key="2">
    <source>
        <dbReference type="ARBA" id="ARBA00010617"/>
    </source>
</evidence>
<dbReference type="PRINTS" id="PR00385">
    <property type="entry name" value="P450"/>
</dbReference>
<dbReference type="GO" id="GO:0006805">
    <property type="term" value="P:xenobiotic metabolic process"/>
    <property type="evidence" value="ECO:0007669"/>
    <property type="project" value="TreeGrafter"/>
</dbReference>
<dbReference type="GO" id="GO:0016712">
    <property type="term" value="F:oxidoreductase activity, acting on paired donors, with incorporation or reduction of molecular oxygen, reduced flavin or flavoprotein as one donor, and incorporation of one atom of oxygen"/>
    <property type="evidence" value="ECO:0007669"/>
    <property type="project" value="TreeGrafter"/>
</dbReference>
<dbReference type="PANTHER" id="PTHR24300:SF177">
    <property type="entry name" value="CYTOCHROME P450 2J2"/>
    <property type="match status" value="1"/>
</dbReference>
<evidence type="ECO:0000256" key="5">
    <source>
        <dbReference type="PIRSR" id="PIRSR602401-1"/>
    </source>
</evidence>
<dbReference type="GO" id="GO:0006082">
    <property type="term" value="P:organic acid metabolic process"/>
    <property type="evidence" value="ECO:0007669"/>
    <property type="project" value="TreeGrafter"/>
</dbReference>
<feature type="non-terminal residue" evidence="6">
    <location>
        <position position="1"/>
    </location>
</feature>
<organism evidence="6 7">
    <name type="scientific">Electrophorus voltai</name>
    <dbReference type="NCBI Taxonomy" id="2609070"/>
    <lineage>
        <taxon>Eukaryota</taxon>
        <taxon>Metazoa</taxon>
        <taxon>Chordata</taxon>
        <taxon>Craniata</taxon>
        <taxon>Vertebrata</taxon>
        <taxon>Euteleostomi</taxon>
        <taxon>Actinopterygii</taxon>
        <taxon>Neopterygii</taxon>
        <taxon>Teleostei</taxon>
        <taxon>Ostariophysi</taxon>
        <taxon>Gymnotiformes</taxon>
        <taxon>Gymnotoidei</taxon>
        <taxon>Gymnotidae</taxon>
        <taxon>Electrophorus</taxon>
    </lineage>
</organism>
<dbReference type="AlphaFoldDB" id="A0AAD8ZRC7"/>
<dbReference type="GO" id="GO:0005737">
    <property type="term" value="C:cytoplasm"/>
    <property type="evidence" value="ECO:0007669"/>
    <property type="project" value="TreeGrafter"/>
</dbReference>
<evidence type="ECO:0000256" key="1">
    <source>
        <dbReference type="ARBA" id="ARBA00001971"/>
    </source>
</evidence>
<evidence type="ECO:0000256" key="4">
    <source>
        <dbReference type="ARBA" id="ARBA00023004"/>
    </source>
</evidence>
<dbReference type="InterPro" id="IPR002401">
    <property type="entry name" value="Cyt_P450_E_grp-I"/>
</dbReference>
<dbReference type="InterPro" id="IPR036396">
    <property type="entry name" value="Cyt_P450_sf"/>
</dbReference>
<dbReference type="GO" id="GO:0020037">
    <property type="term" value="F:heme binding"/>
    <property type="evidence" value="ECO:0007669"/>
    <property type="project" value="InterPro"/>
</dbReference>
<comment type="caution">
    <text evidence="6">The sequence shown here is derived from an EMBL/GenBank/DDBJ whole genome shotgun (WGS) entry which is preliminary data.</text>
</comment>
<keyword evidence="4 5" id="KW-0408">Iron</keyword>
<sequence length="509" mass="57356">RRNMVPVISASWDTAGMWLNAKFILVFLCVTVLLVKYLRANRAQNTPPGPCPLPVIGNLLSLSFRDPVGSFTKVFERYGDVSMLYLGNQPCILLSGYKSFKEAFVEKADIFADRAHYPLNDRLSRGLGLISSSGRKWAQHRRFTLAVLKDFGMGKQSLEHSILQENRYLCEALLAHRGQVMADTSLGIPVRPVPRPCFSMVLGLQFALPAGHFAMSPVHLGTCFNFSGLPFDLDHVVTNALANIICSLVVGRRFDYDDRHFRRILLYFDDVVQLPANIWGQCKDIQAQFTEENLLCCVVDLFAAGTETTSNNLLWSMLYMATYPTVQESVHAEIDQVIGWRHEPSMADRALMPYTYAVVHEVLRSANALNITPPRVTNRDPILAGYFIPKGVTMFPLLTPIIQDRKEFRTPDQFNPGHFLDENGKFLKKERFIPFSIGKWSGMVSVVHVCVSGKRTCPGEQMVQMELFLFFTCLMRFSFHPPDGQNLDLAGTVGITTANKPFHIRALPR</sequence>
<accession>A0AAD8ZRC7</accession>
<evidence type="ECO:0000313" key="6">
    <source>
        <dbReference type="EMBL" id="KAK1803767.1"/>
    </source>
</evidence>
<dbReference type="GO" id="GO:0005506">
    <property type="term" value="F:iron ion binding"/>
    <property type="evidence" value="ECO:0007669"/>
    <property type="project" value="InterPro"/>
</dbReference>
<dbReference type="InterPro" id="IPR001128">
    <property type="entry name" value="Cyt_P450"/>
</dbReference>
<dbReference type="Proteomes" id="UP001239994">
    <property type="component" value="Unassembled WGS sequence"/>
</dbReference>
<comment type="similarity">
    <text evidence="2">Belongs to the cytochrome P450 family.</text>
</comment>
<dbReference type="PRINTS" id="PR00463">
    <property type="entry name" value="EP450I"/>
</dbReference>
<name>A0AAD8ZRC7_9TELE</name>
<dbReference type="EMBL" id="JAROKS010000005">
    <property type="protein sequence ID" value="KAK1803767.1"/>
    <property type="molecule type" value="Genomic_DNA"/>
</dbReference>
<dbReference type="PANTHER" id="PTHR24300">
    <property type="entry name" value="CYTOCHROME P450 508A4-RELATED"/>
    <property type="match status" value="1"/>
</dbReference>
<keyword evidence="3 5" id="KW-0479">Metal-binding</keyword>